<dbReference type="InterPro" id="IPR005545">
    <property type="entry name" value="YCII"/>
</dbReference>
<dbReference type="EMBL" id="CP031222">
    <property type="protein sequence ID" value="AXI01982.1"/>
    <property type="molecule type" value="Genomic_DNA"/>
</dbReference>
<evidence type="ECO:0000313" key="3">
    <source>
        <dbReference type="EMBL" id="AXI01982.1"/>
    </source>
</evidence>
<feature type="domain" description="YCII-related" evidence="2">
    <location>
        <begin position="3"/>
        <end position="93"/>
    </location>
</feature>
<dbReference type="AlphaFoldDB" id="A0A345P3X3"/>
<protein>
    <recommendedName>
        <fullName evidence="2">YCII-related domain-containing protein</fullName>
    </recommendedName>
</protein>
<dbReference type="RefSeq" id="WP_114898092.1">
    <property type="nucleotide sequence ID" value="NZ_CP031222.1"/>
</dbReference>
<keyword evidence="4" id="KW-1185">Reference proteome</keyword>
<dbReference type="OrthoDB" id="9797014at2"/>
<evidence type="ECO:0000256" key="1">
    <source>
        <dbReference type="ARBA" id="ARBA00007689"/>
    </source>
</evidence>
<gene>
    <name evidence="3" type="ORF">HYN46_03325</name>
</gene>
<dbReference type="PANTHER" id="PTHR33606:SF3">
    <property type="entry name" value="PROTEIN YCII"/>
    <property type="match status" value="1"/>
</dbReference>
<sequence length="102" mass="11217">MPLFAVYATDVANSIEKRAIVRPRHVARLEALHAKGQIILAGPCPTDHNTPPTGFTGSILVLDFPDRATLDAWLAEEPYVLEGIYESVVVKPFIQTFIKSTV</sequence>
<dbReference type="Gene3D" id="3.30.70.1060">
    <property type="entry name" value="Dimeric alpha+beta barrel"/>
    <property type="match status" value="1"/>
</dbReference>
<comment type="similarity">
    <text evidence="1">Belongs to the YciI family.</text>
</comment>
<accession>A0A345P3X3</accession>
<evidence type="ECO:0000313" key="4">
    <source>
        <dbReference type="Proteomes" id="UP000253940"/>
    </source>
</evidence>
<dbReference type="InterPro" id="IPR011008">
    <property type="entry name" value="Dimeric_a/b-barrel"/>
</dbReference>
<dbReference type="Pfam" id="PF03795">
    <property type="entry name" value="YCII"/>
    <property type="match status" value="1"/>
</dbReference>
<proteinExistence type="inferred from homology"/>
<dbReference type="SUPFAM" id="SSF54909">
    <property type="entry name" value="Dimeric alpha+beta barrel"/>
    <property type="match status" value="1"/>
</dbReference>
<reference evidence="3 4" key="1">
    <citation type="submission" date="2018-07" db="EMBL/GenBank/DDBJ databases">
        <title>Genome sequencing of Moraxellaceae gen. HYN0046.</title>
        <authorList>
            <person name="Kim M."/>
            <person name="Yi H."/>
        </authorList>
    </citation>
    <scope>NUCLEOTIDE SEQUENCE [LARGE SCALE GENOMIC DNA]</scope>
    <source>
        <strain evidence="3 4">HYN0046</strain>
    </source>
</reference>
<evidence type="ECO:0000259" key="2">
    <source>
        <dbReference type="Pfam" id="PF03795"/>
    </source>
</evidence>
<name>A0A345P3X3_9GAMM</name>
<dbReference type="PANTHER" id="PTHR33606">
    <property type="entry name" value="PROTEIN YCII"/>
    <property type="match status" value="1"/>
</dbReference>
<dbReference type="Proteomes" id="UP000253940">
    <property type="component" value="Chromosome"/>
</dbReference>
<dbReference type="InterPro" id="IPR051807">
    <property type="entry name" value="Sec-metab_biosynth-assoc"/>
</dbReference>
<dbReference type="KEGG" id="mbah:HYN46_03325"/>
<organism evidence="3 4">
    <name type="scientific">Aquirhabdus parva</name>
    <dbReference type="NCBI Taxonomy" id="2283318"/>
    <lineage>
        <taxon>Bacteria</taxon>
        <taxon>Pseudomonadati</taxon>
        <taxon>Pseudomonadota</taxon>
        <taxon>Gammaproteobacteria</taxon>
        <taxon>Moraxellales</taxon>
        <taxon>Moraxellaceae</taxon>
        <taxon>Aquirhabdus</taxon>
    </lineage>
</organism>